<proteinExistence type="predicted"/>
<reference evidence="5 6" key="1">
    <citation type="submission" date="2022-12" db="EMBL/GenBank/DDBJ databases">
        <title>Two new species, Stenotrophomonas aracearum and Stenotrophomonas oahuensis, isolated from Anthurium (Araceae family) in Hawaii.</title>
        <authorList>
            <person name="Chunag S.C."/>
            <person name="Dobhal S."/>
            <person name="Alvarez A."/>
            <person name="Arif M."/>
        </authorList>
    </citation>
    <scope>NUCLEOTIDE SEQUENCE [LARGE SCALE GENOMIC DNA]</scope>
    <source>
        <strain evidence="5 6">A5588</strain>
    </source>
</reference>
<dbReference type="PANTHER" id="PTHR33204">
    <property type="entry name" value="TRANSCRIPTIONAL REGULATOR, MARR FAMILY"/>
    <property type="match status" value="1"/>
</dbReference>
<evidence type="ECO:0000256" key="3">
    <source>
        <dbReference type="ARBA" id="ARBA00023163"/>
    </source>
</evidence>
<dbReference type="Proteomes" id="UP001305421">
    <property type="component" value="Chromosome"/>
</dbReference>
<evidence type="ECO:0000259" key="4">
    <source>
        <dbReference type="PROSITE" id="PS51118"/>
    </source>
</evidence>
<dbReference type="EMBL" id="CP115543">
    <property type="protein sequence ID" value="WNH49203.1"/>
    <property type="molecule type" value="Genomic_DNA"/>
</dbReference>
<organism evidence="5 6">
    <name type="scientific">Stenotrophomonas aracearum</name>
    <dbReference type="NCBI Taxonomy" id="3003272"/>
    <lineage>
        <taxon>Bacteria</taxon>
        <taxon>Pseudomonadati</taxon>
        <taxon>Pseudomonadota</taxon>
        <taxon>Gammaproteobacteria</taxon>
        <taxon>Lysobacterales</taxon>
        <taxon>Lysobacteraceae</taxon>
        <taxon>Stenotrophomonas</taxon>
    </lineage>
</organism>
<feature type="domain" description="HTH hxlR-type" evidence="4">
    <location>
        <begin position="11"/>
        <end position="109"/>
    </location>
</feature>
<keyword evidence="2" id="KW-0238">DNA-binding</keyword>
<evidence type="ECO:0000313" key="5">
    <source>
        <dbReference type="EMBL" id="WNH49203.1"/>
    </source>
</evidence>
<dbReference type="Pfam" id="PF01638">
    <property type="entry name" value="HxlR"/>
    <property type="match status" value="1"/>
</dbReference>
<dbReference type="PANTHER" id="PTHR33204:SF29">
    <property type="entry name" value="TRANSCRIPTIONAL REGULATOR"/>
    <property type="match status" value="1"/>
</dbReference>
<keyword evidence="1" id="KW-0805">Transcription regulation</keyword>
<keyword evidence="3" id="KW-0804">Transcription</keyword>
<sequence>MARRVYGKTGCSVEATLSVMGGTWKPVILFYLVPGTKRFMELTRLIPNATQSMLTSQLRELEADGVVVRHVYPEVPPKVEYRLSELGQTLVPVLLAMRDWGTAYKKMNRERAAEGEPEV</sequence>
<evidence type="ECO:0000313" key="6">
    <source>
        <dbReference type="Proteomes" id="UP001305421"/>
    </source>
</evidence>
<keyword evidence="6" id="KW-1185">Reference proteome</keyword>
<evidence type="ECO:0000256" key="1">
    <source>
        <dbReference type="ARBA" id="ARBA00023015"/>
    </source>
</evidence>
<name>A0ABY9YES0_9GAMM</name>
<dbReference type="PROSITE" id="PS51118">
    <property type="entry name" value="HTH_HXLR"/>
    <property type="match status" value="1"/>
</dbReference>
<dbReference type="InterPro" id="IPR036388">
    <property type="entry name" value="WH-like_DNA-bd_sf"/>
</dbReference>
<gene>
    <name evidence="5" type="ORF">PDM28_02400</name>
</gene>
<dbReference type="SUPFAM" id="SSF46785">
    <property type="entry name" value="Winged helix' DNA-binding domain"/>
    <property type="match status" value="1"/>
</dbReference>
<dbReference type="RefSeq" id="WP_311183693.1">
    <property type="nucleotide sequence ID" value="NZ_CP115543.1"/>
</dbReference>
<dbReference type="InterPro" id="IPR002577">
    <property type="entry name" value="HTH_HxlR"/>
</dbReference>
<protein>
    <submittedName>
        <fullName evidence="5">Helix-turn-helix domain-containing protein</fullName>
    </submittedName>
</protein>
<accession>A0ABY9YES0</accession>
<evidence type="ECO:0000256" key="2">
    <source>
        <dbReference type="ARBA" id="ARBA00023125"/>
    </source>
</evidence>
<dbReference type="Gene3D" id="1.10.10.10">
    <property type="entry name" value="Winged helix-like DNA-binding domain superfamily/Winged helix DNA-binding domain"/>
    <property type="match status" value="1"/>
</dbReference>
<dbReference type="InterPro" id="IPR036390">
    <property type="entry name" value="WH_DNA-bd_sf"/>
</dbReference>